<dbReference type="InterPro" id="IPR009057">
    <property type="entry name" value="Homeodomain-like_sf"/>
</dbReference>
<dbReference type="PROSITE" id="PS00041">
    <property type="entry name" value="HTH_ARAC_FAMILY_1"/>
    <property type="match status" value="1"/>
</dbReference>
<sequence>MMQTDSHTIVSLRVKGMVCDRCIAVANHELVQAGFDVLSIQLGQLTLRGPLSAEDVEKIRSIFIEQGFSLINDIKQTVHQRVKILVDAYFTQDDLSENKSRLSTQLQESLESDYDTISGQFTKAEGITLEKYIILRRINKVKERLVYSDLTLTEIAHRTGYSSVQHLSNQFRQQTGLTPSYFRQVRREKQALQHESEESAVPTGIDQ</sequence>
<evidence type="ECO:0000256" key="1">
    <source>
        <dbReference type="ARBA" id="ARBA00023015"/>
    </source>
</evidence>
<keyword evidence="6" id="KW-1185">Reference proteome</keyword>
<name>A0A2T0SNE5_9BACT</name>
<comment type="caution">
    <text evidence="5">The sequence shown here is derived from an EMBL/GenBank/DDBJ whole genome shotgun (WGS) entry which is preliminary data.</text>
</comment>
<reference evidence="5 6" key="1">
    <citation type="submission" date="2018-03" db="EMBL/GenBank/DDBJ databases">
        <title>Genomic Encyclopedia of Archaeal and Bacterial Type Strains, Phase II (KMG-II): from individual species to whole genera.</title>
        <authorList>
            <person name="Goeker M."/>
        </authorList>
    </citation>
    <scope>NUCLEOTIDE SEQUENCE [LARGE SCALE GENOMIC DNA]</scope>
    <source>
        <strain evidence="5 6">DSM 28354</strain>
    </source>
</reference>
<dbReference type="AlphaFoldDB" id="A0A2T0SNE5"/>
<feature type="domain" description="HTH araC/xylS-type" evidence="4">
    <location>
        <begin position="116"/>
        <end position="185"/>
    </location>
</feature>
<proteinExistence type="predicted"/>
<dbReference type="Gene3D" id="1.10.10.60">
    <property type="entry name" value="Homeodomain-like"/>
    <property type="match status" value="1"/>
</dbReference>
<dbReference type="EMBL" id="PVTE01000015">
    <property type="protein sequence ID" value="PRY34940.1"/>
    <property type="molecule type" value="Genomic_DNA"/>
</dbReference>
<dbReference type="PANTHER" id="PTHR43280">
    <property type="entry name" value="ARAC-FAMILY TRANSCRIPTIONAL REGULATOR"/>
    <property type="match status" value="1"/>
</dbReference>
<dbReference type="SMART" id="SM00342">
    <property type="entry name" value="HTH_ARAC"/>
    <property type="match status" value="1"/>
</dbReference>
<dbReference type="SUPFAM" id="SSF46689">
    <property type="entry name" value="Homeodomain-like"/>
    <property type="match status" value="1"/>
</dbReference>
<accession>A0A2T0SNE5</accession>
<dbReference type="InterPro" id="IPR018060">
    <property type="entry name" value="HTH_AraC"/>
</dbReference>
<dbReference type="PANTHER" id="PTHR43280:SF28">
    <property type="entry name" value="HTH-TYPE TRANSCRIPTIONAL ACTIVATOR RHAS"/>
    <property type="match status" value="1"/>
</dbReference>
<dbReference type="RefSeq" id="WP_245882367.1">
    <property type="nucleotide sequence ID" value="NZ_PVTE01000015.1"/>
</dbReference>
<dbReference type="PROSITE" id="PS01124">
    <property type="entry name" value="HTH_ARAC_FAMILY_2"/>
    <property type="match status" value="1"/>
</dbReference>
<evidence type="ECO:0000259" key="4">
    <source>
        <dbReference type="PROSITE" id="PS01124"/>
    </source>
</evidence>
<evidence type="ECO:0000313" key="6">
    <source>
        <dbReference type="Proteomes" id="UP000238375"/>
    </source>
</evidence>
<organism evidence="5 6">
    <name type="scientific">Spirosoma oryzae</name>
    <dbReference type="NCBI Taxonomy" id="1469603"/>
    <lineage>
        <taxon>Bacteria</taxon>
        <taxon>Pseudomonadati</taxon>
        <taxon>Bacteroidota</taxon>
        <taxon>Cytophagia</taxon>
        <taxon>Cytophagales</taxon>
        <taxon>Cytophagaceae</taxon>
        <taxon>Spirosoma</taxon>
    </lineage>
</organism>
<dbReference type="InterPro" id="IPR018062">
    <property type="entry name" value="HTH_AraC-typ_CS"/>
</dbReference>
<keyword evidence="1" id="KW-0805">Transcription regulation</keyword>
<dbReference type="GO" id="GO:0043565">
    <property type="term" value="F:sequence-specific DNA binding"/>
    <property type="evidence" value="ECO:0007669"/>
    <property type="project" value="InterPro"/>
</dbReference>
<dbReference type="Proteomes" id="UP000238375">
    <property type="component" value="Unassembled WGS sequence"/>
</dbReference>
<gene>
    <name evidence="5" type="ORF">CLV58_11522</name>
</gene>
<dbReference type="Pfam" id="PF12833">
    <property type="entry name" value="HTH_18"/>
    <property type="match status" value="1"/>
</dbReference>
<protein>
    <submittedName>
        <fullName evidence="5">Helix-turn-helix protein</fullName>
    </submittedName>
</protein>
<evidence type="ECO:0000256" key="3">
    <source>
        <dbReference type="ARBA" id="ARBA00023163"/>
    </source>
</evidence>
<dbReference type="GO" id="GO:0003700">
    <property type="term" value="F:DNA-binding transcription factor activity"/>
    <property type="evidence" value="ECO:0007669"/>
    <property type="project" value="InterPro"/>
</dbReference>
<evidence type="ECO:0000313" key="5">
    <source>
        <dbReference type="EMBL" id="PRY34940.1"/>
    </source>
</evidence>
<keyword evidence="3" id="KW-0804">Transcription</keyword>
<keyword evidence="2" id="KW-0238">DNA-binding</keyword>
<evidence type="ECO:0000256" key="2">
    <source>
        <dbReference type="ARBA" id="ARBA00023125"/>
    </source>
</evidence>